<dbReference type="PANTHER" id="PTHR10272:SF14">
    <property type="entry name" value="PAF ACETYLHYDROLASE FAMILY PROTEIN"/>
    <property type="match status" value="1"/>
</dbReference>
<keyword evidence="4" id="KW-0443">Lipid metabolism</keyword>
<dbReference type="EMBL" id="JAVRRD010000033">
    <property type="protein sequence ID" value="KAK5045933.1"/>
    <property type="molecule type" value="Genomic_DNA"/>
</dbReference>
<evidence type="ECO:0000256" key="4">
    <source>
        <dbReference type="ARBA" id="ARBA00023098"/>
    </source>
</evidence>
<dbReference type="Gene3D" id="3.40.50.1820">
    <property type="entry name" value="alpha/beta hydrolase"/>
    <property type="match status" value="1"/>
</dbReference>
<dbReference type="SUPFAM" id="SSF53474">
    <property type="entry name" value="alpha/beta-Hydrolases"/>
    <property type="match status" value="1"/>
</dbReference>
<accession>A0AAV9MXC9</accession>
<evidence type="ECO:0000313" key="7">
    <source>
        <dbReference type="Proteomes" id="UP001358417"/>
    </source>
</evidence>
<dbReference type="GO" id="GO:0016042">
    <property type="term" value="P:lipid catabolic process"/>
    <property type="evidence" value="ECO:0007669"/>
    <property type="project" value="UniProtKB-KW"/>
</dbReference>
<evidence type="ECO:0000313" key="6">
    <source>
        <dbReference type="EMBL" id="KAK5045933.1"/>
    </source>
</evidence>
<comment type="caution">
    <text evidence="6">The sequence shown here is derived from an EMBL/GenBank/DDBJ whole genome shotgun (WGS) entry which is preliminary data.</text>
</comment>
<dbReference type="Pfam" id="PF03403">
    <property type="entry name" value="PAF-AH_p_II"/>
    <property type="match status" value="1"/>
</dbReference>
<dbReference type="AlphaFoldDB" id="A0AAV9MXC9"/>
<name>A0AAV9MXC9_9EURO</name>
<dbReference type="GeneID" id="89976882"/>
<keyword evidence="5" id="KW-0732">Signal</keyword>
<reference evidence="6 7" key="1">
    <citation type="submission" date="2023-08" db="EMBL/GenBank/DDBJ databases">
        <title>Black Yeasts Isolated from many extreme environments.</title>
        <authorList>
            <person name="Coleine C."/>
            <person name="Stajich J.E."/>
            <person name="Selbmann L."/>
        </authorList>
    </citation>
    <scope>NUCLEOTIDE SEQUENCE [LARGE SCALE GENOMIC DNA]</scope>
    <source>
        <strain evidence="6 7">CCFEE 5792</strain>
    </source>
</reference>
<keyword evidence="3" id="KW-0442">Lipid degradation</keyword>
<keyword evidence="7" id="KW-1185">Reference proteome</keyword>
<sequence>MCPLILLTCLLLSTLTQAILLPAPPGSANVHITHFPLTDTSRVDPFAPCCDLPRRLMVTLYQPATCEQTETITYIPPTSAAAIKKVFSPYLPNISLDNFELQVCPEAAVENDLPLLFFTPGYWAPRVVYAVMLQWVASLGFNILAIDHPYDGAIVEYPDGSYVEYANVTIPDEILTLLAPRVADVSTVLNAVTNNTRWQELGVPVLSTERMAVFGHSLGGATAVGALLAEPRLMAACNIDGGLWGDEITTDNDRPFLLIHAENHPASDTSWDENWPYQKGPKWHLEISGTRHNALTDFSILSTLLGTNRTDPAVEAFIGTIDSVRLLKILREYIAAFFHEILEGTDEPLLSGPSMRFPEVSFRNMSSGGG</sequence>
<evidence type="ECO:0000256" key="1">
    <source>
        <dbReference type="ARBA" id="ARBA00013201"/>
    </source>
</evidence>
<dbReference type="GO" id="GO:0003847">
    <property type="term" value="F:1-alkyl-2-acetylglycerophosphocholine esterase activity"/>
    <property type="evidence" value="ECO:0007669"/>
    <property type="project" value="UniProtKB-EC"/>
</dbReference>
<evidence type="ECO:0000256" key="3">
    <source>
        <dbReference type="ARBA" id="ARBA00022963"/>
    </source>
</evidence>
<dbReference type="EC" id="3.1.1.47" evidence="1"/>
<proteinExistence type="predicted"/>
<evidence type="ECO:0000256" key="5">
    <source>
        <dbReference type="SAM" id="SignalP"/>
    </source>
</evidence>
<evidence type="ECO:0000256" key="2">
    <source>
        <dbReference type="ARBA" id="ARBA00022801"/>
    </source>
</evidence>
<dbReference type="Proteomes" id="UP001358417">
    <property type="component" value="Unassembled WGS sequence"/>
</dbReference>
<feature type="chain" id="PRO_5043362034" description="1-alkyl-2-acetylglycerophosphocholine esterase" evidence="5">
    <location>
        <begin position="19"/>
        <end position="370"/>
    </location>
</feature>
<protein>
    <recommendedName>
        <fullName evidence="1">1-alkyl-2-acetylglycerophosphocholine esterase</fullName>
        <ecNumber evidence="1">3.1.1.47</ecNumber>
    </recommendedName>
</protein>
<organism evidence="6 7">
    <name type="scientific">Exophiala bonariae</name>
    <dbReference type="NCBI Taxonomy" id="1690606"/>
    <lineage>
        <taxon>Eukaryota</taxon>
        <taxon>Fungi</taxon>
        <taxon>Dikarya</taxon>
        <taxon>Ascomycota</taxon>
        <taxon>Pezizomycotina</taxon>
        <taxon>Eurotiomycetes</taxon>
        <taxon>Chaetothyriomycetidae</taxon>
        <taxon>Chaetothyriales</taxon>
        <taxon>Herpotrichiellaceae</taxon>
        <taxon>Exophiala</taxon>
    </lineage>
</organism>
<keyword evidence="2" id="KW-0378">Hydrolase</keyword>
<dbReference type="InterPro" id="IPR029058">
    <property type="entry name" value="AB_hydrolase_fold"/>
</dbReference>
<feature type="signal peptide" evidence="5">
    <location>
        <begin position="1"/>
        <end position="18"/>
    </location>
</feature>
<dbReference type="RefSeq" id="XP_064701538.1">
    <property type="nucleotide sequence ID" value="XM_064852264.1"/>
</dbReference>
<gene>
    <name evidence="6" type="ORF">LTR84_008719</name>
</gene>
<dbReference type="PANTHER" id="PTHR10272">
    <property type="entry name" value="PLATELET-ACTIVATING FACTOR ACETYLHYDROLASE"/>
    <property type="match status" value="1"/>
</dbReference>